<gene>
    <name evidence="7" type="ORF">EAH76_09005</name>
</gene>
<feature type="transmembrane region" description="Helical" evidence="5">
    <location>
        <begin position="230"/>
        <end position="246"/>
    </location>
</feature>
<evidence type="ECO:0000256" key="4">
    <source>
        <dbReference type="ARBA" id="ARBA00023136"/>
    </source>
</evidence>
<dbReference type="InterPro" id="IPR051533">
    <property type="entry name" value="WaaL-like"/>
</dbReference>
<feature type="transmembrane region" description="Helical" evidence="5">
    <location>
        <begin position="138"/>
        <end position="157"/>
    </location>
</feature>
<dbReference type="GO" id="GO:0016874">
    <property type="term" value="F:ligase activity"/>
    <property type="evidence" value="ECO:0007669"/>
    <property type="project" value="UniProtKB-KW"/>
</dbReference>
<dbReference type="EMBL" id="RCZC01000002">
    <property type="protein sequence ID" value="TPG54753.1"/>
    <property type="molecule type" value="Genomic_DNA"/>
</dbReference>
<organism evidence="7 8">
    <name type="scientific">Sphingomonas glacialis</name>
    <dbReference type="NCBI Taxonomy" id="658225"/>
    <lineage>
        <taxon>Bacteria</taxon>
        <taxon>Pseudomonadati</taxon>
        <taxon>Pseudomonadota</taxon>
        <taxon>Alphaproteobacteria</taxon>
        <taxon>Sphingomonadales</taxon>
        <taxon>Sphingomonadaceae</taxon>
        <taxon>Sphingomonas</taxon>
    </lineage>
</organism>
<dbReference type="AlphaFoldDB" id="A0A502G0U3"/>
<keyword evidence="2 5" id="KW-0812">Transmembrane</keyword>
<evidence type="ECO:0000256" key="5">
    <source>
        <dbReference type="SAM" id="Phobius"/>
    </source>
</evidence>
<dbReference type="Pfam" id="PF04932">
    <property type="entry name" value="Wzy_C"/>
    <property type="match status" value="1"/>
</dbReference>
<keyword evidence="4 5" id="KW-0472">Membrane</keyword>
<feature type="transmembrane region" description="Helical" evidence="5">
    <location>
        <begin position="109"/>
        <end position="126"/>
    </location>
</feature>
<dbReference type="PANTHER" id="PTHR37422">
    <property type="entry name" value="TEICHURONIC ACID BIOSYNTHESIS PROTEIN TUAE"/>
    <property type="match status" value="1"/>
</dbReference>
<name>A0A502G0U3_9SPHN</name>
<dbReference type="PANTHER" id="PTHR37422:SF17">
    <property type="entry name" value="O-ANTIGEN LIGASE"/>
    <property type="match status" value="1"/>
</dbReference>
<feature type="transmembrane region" description="Helical" evidence="5">
    <location>
        <begin position="84"/>
        <end position="103"/>
    </location>
</feature>
<evidence type="ECO:0000256" key="2">
    <source>
        <dbReference type="ARBA" id="ARBA00022692"/>
    </source>
</evidence>
<feature type="transmembrane region" description="Helical" evidence="5">
    <location>
        <begin position="177"/>
        <end position="194"/>
    </location>
</feature>
<evidence type="ECO:0000259" key="6">
    <source>
        <dbReference type="Pfam" id="PF04932"/>
    </source>
</evidence>
<feature type="transmembrane region" description="Helical" evidence="5">
    <location>
        <begin position="47"/>
        <end position="72"/>
    </location>
</feature>
<reference evidence="7 8" key="1">
    <citation type="journal article" date="2019" name="Environ. Microbiol.">
        <title>Species interactions and distinct microbial communities in high Arctic permafrost affected cryosols are associated with the CH4 and CO2 gas fluxes.</title>
        <authorList>
            <person name="Altshuler I."/>
            <person name="Hamel J."/>
            <person name="Turney S."/>
            <person name="Magnuson E."/>
            <person name="Levesque R."/>
            <person name="Greer C."/>
            <person name="Whyte L.G."/>
        </authorList>
    </citation>
    <scope>NUCLEOTIDE SEQUENCE [LARGE SCALE GENOMIC DNA]</scope>
    <source>
        <strain evidence="7 8">E6.1</strain>
    </source>
</reference>
<dbReference type="Proteomes" id="UP000319931">
    <property type="component" value="Unassembled WGS sequence"/>
</dbReference>
<evidence type="ECO:0000256" key="1">
    <source>
        <dbReference type="ARBA" id="ARBA00004141"/>
    </source>
</evidence>
<feature type="transmembrane region" description="Helical" evidence="5">
    <location>
        <begin position="253"/>
        <end position="271"/>
    </location>
</feature>
<dbReference type="InterPro" id="IPR007016">
    <property type="entry name" value="O-antigen_ligase-rel_domated"/>
</dbReference>
<keyword evidence="8" id="KW-1185">Reference proteome</keyword>
<protein>
    <submittedName>
        <fullName evidence="7">O-antigen ligase family protein</fullName>
    </submittedName>
</protein>
<feature type="transmembrane region" description="Helical" evidence="5">
    <location>
        <begin position="206"/>
        <end position="224"/>
    </location>
</feature>
<keyword evidence="7" id="KW-0436">Ligase</keyword>
<keyword evidence="3 5" id="KW-1133">Transmembrane helix</keyword>
<comment type="caution">
    <text evidence="7">The sequence shown here is derived from an EMBL/GenBank/DDBJ whole genome shotgun (WGS) entry which is preliminary data.</text>
</comment>
<evidence type="ECO:0000313" key="7">
    <source>
        <dbReference type="EMBL" id="TPG54753.1"/>
    </source>
</evidence>
<comment type="subcellular location">
    <subcellularLocation>
        <location evidence="1">Membrane</location>
        <topology evidence="1">Multi-pass membrane protein</topology>
    </subcellularLocation>
</comment>
<dbReference type="GO" id="GO:0016020">
    <property type="term" value="C:membrane"/>
    <property type="evidence" value="ECO:0007669"/>
    <property type="project" value="UniProtKB-SubCell"/>
</dbReference>
<evidence type="ECO:0000256" key="3">
    <source>
        <dbReference type="ARBA" id="ARBA00022989"/>
    </source>
</evidence>
<proteinExistence type="predicted"/>
<accession>A0A502G0U3</accession>
<sequence length="460" mass="49549">MILMGSTNFMIQASDDFPSVRLPQSSAGPALSPAWQSFLLIWSCEGALLFASVGSRLCIVAFILIATLWIIAKPDASIAALRRNAILFALPLFYFVSSTWSIFPFKTLYSDAALVATFVLAIAIAAAPDRRSAATGVWAAYATFTLFSLIFGGRVYWEAEGLTAFAGLGGGKNVFGHTSALTAITSLCLLSWVWDGKRPLAMRTMALAVFFGIFLISAYAVVIARASGSIIALGLATLTFFVALLSGRASGSIRFLILFAAVSIVLLYVLFGEAIKESVTGLILQTFHKTPALSGRLYFWATADKIIADHPLLGIGYDAFWTHGNPAAEGLWQLYNIPGRSGINFHNTGREILVAGGIVGMVVVVTTIGTLIVKQLIRTVLHGNPVDALGVAITAYYVSRIFTESVDLGLWQPDTIIMLFFLSAPARMSRGAMSTEIKDNLIVPKVRAGQRSYPNSPRRL</sequence>
<feature type="transmembrane region" description="Helical" evidence="5">
    <location>
        <begin position="352"/>
        <end position="373"/>
    </location>
</feature>
<evidence type="ECO:0000313" key="8">
    <source>
        <dbReference type="Proteomes" id="UP000319931"/>
    </source>
</evidence>
<feature type="domain" description="O-antigen ligase-related" evidence="6">
    <location>
        <begin position="213"/>
        <end position="364"/>
    </location>
</feature>